<proteinExistence type="predicted"/>
<feature type="transmembrane region" description="Helical" evidence="1">
    <location>
        <begin position="146"/>
        <end position="174"/>
    </location>
</feature>
<dbReference type="OrthoDB" id="5148138at2"/>
<organism evidence="2 3">
    <name type="scientific">Klugiella xanthotipulae</name>
    <dbReference type="NCBI Taxonomy" id="244735"/>
    <lineage>
        <taxon>Bacteria</taxon>
        <taxon>Bacillati</taxon>
        <taxon>Actinomycetota</taxon>
        <taxon>Actinomycetes</taxon>
        <taxon>Micrococcales</taxon>
        <taxon>Microbacteriaceae</taxon>
        <taxon>Klugiella</taxon>
    </lineage>
</organism>
<dbReference type="AlphaFoldDB" id="A0A543I6D1"/>
<keyword evidence="3" id="KW-1185">Reference proteome</keyword>
<accession>A0A543I6D1</accession>
<evidence type="ECO:0000313" key="2">
    <source>
        <dbReference type="EMBL" id="TQM66040.1"/>
    </source>
</evidence>
<name>A0A543I6D1_9MICO</name>
<evidence type="ECO:0000256" key="1">
    <source>
        <dbReference type="SAM" id="Phobius"/>
    </source>
</evidence>
<evidence type="ECO:0000313" key="3">
    <source>
        <dbReference type="Proteomes" id="UP000318331"/>
    </source>
</evidence>
<protein>
    <submittedName>
        <fullName evidence="2">Uncharacterized protein</fullName>
    </submittedName>
</protein>
<gene>
    <name evidence="2" type="ORF">FB466_0861</name>
</gene>
<feature type="transmembrane region" description="Helical" evidence="1">
    <location>
        <begin position="93"/>
        <end position="118"/>
    </location>
</feature>
<feature type="transmembrane region" description="Helical" evidence="1">
    <location>
        <begin position="67"/>
        <end position="87"/>
    </location>
</feature>
<keyword evidence="1" id="KW-0472">Membrane</keyword>
<feature type="transmembrane region" description="Helical" evidence="1">
    <location>
        <begin position="180"/>
        <end position="198"/>
    </location>
</feature>
<feature type="transmembrane region" description="Helical" evidence="1">
    <location>
        <begin position="266"/>
        <end position="284"/>
    </location>
</feature>
<dbReference type="EMBL" id="VFPN01000001">
    <property type="protein sequence ID" value="TQM66040.1"/>
    <property type="molecule type" value="Genomic_DNA"/>
</dbReference>
<feature type="transmembrane region" description="Helical" evidence="1">
    <location>
        <begin position="6"/>
        <end position="24"/>
    </location>
</feature>
<dbReference type="Proteomes" id="UP000318331">
    <property type="component" value="Unassembled WGS sequence"/>
</dbReference>
<dbReference type="RefSeq" id="WP_141916090.1">
    <property type="nucleotide sequence ID" value="NZ_BAAAYS010000009.1"/>
</dbReference>
<reference evidence="2 3" key="1">
    <citation type="submission" date="2019-06" db="EMBL/GenBank/DDBJ databases">
        <title>Sequencing the genomes of 1000 actinobacteria strains.</title>
        <authorList>
            <person name="Klenk H.-P."/>
        </authorList>
    </citation>
    <scope>NUCLEOTIDE SEQUENCE [LARGE SCALE GENOMIC DNA]</scope>
    <source>
        <strain evidence="2 3">DSM 18031</strain>
    </source>
</reference>
<keyword evidence="1" id="KW-0812">Transmembrane</keyword>
<comment type="caution">
    <text evidence="2">The sequence shown here is derived from an EMBL/GenBank/DDBJ whole genome shotgun (WGS) entry which is preliminary data.</text>
</comment>
<sequence length="330" mass="34978">MNEQQLFWIGIGVIVALWLALARASRTAWMRERSARQFFDSVSLPPGPPAIHEAVTHYTLRRERSGLAGLAFAALVALSVLLVWPGAGGSELPWLVLIPCALTGMAFGQASTALRYTLFPGVPEVRRVARLRTVTIADYVPAVHRWAVTVVCALSALAVLVAVVLVLTGVASWVDLLHTNIPSAALVTTLIWGAASWGERRILGRPQPATTTLELAWDDAIRSNMFRSLALTKVVVGLIVASYAVPGVLLLLTGESLVLGMTMTDISRLALALGMLIAIASMNSPSGTLYSRLRLWGEEDFAGNAPGGVRGRTAAISEPASVGGVVGGAR</sequence>
<keyword evidence="1" id="KW-1133">Transmembrane helix</keyword>
<feature type="transmembrane region" description="Helical" evidence="1">
    <location>
        <begin position="230"/>
        <end position="254"/>
    </location>
</feature>